<evidence type="ECO:0000256" key="3">
    <source>
        <dbReference type="ARBA" id="ARBA00022694"/>
    </source>
</evidence>
<keyword evidence="6" id="KW-0560">Oxidoreductase</keyword>
<dbReference type="PANTHER" id="PTHR30002">
    <property type="entry name" value="EPOXYQUEUOSINE REDUCTASE"/>
    <property type="match status" value="1"/>
</dbReference>
<keyword evidence="8" id="KW-0411">Iron-sulfur</keyword>
<dbReference type="EMBL" id="DPIY01000010">
    <property type="protein sequence ID" value="HCT58079.1"/>
    <property type="molecule type" value="Genomic_DNA"/>
</dbReference>
<sequence length="364" mass="40078">MSDVPPAARAAASAAAPTRSLSERLIAQAYGLGFDAAGIAELGEPETRAVFDAWLAAGHHGNMGYLDGAGAQLRHDSRRPHPGATHALVLAASYGGREPAGPVARYARGDDYHDVLRERMRELHRWLEQEVGAPIDARPYVDSAPILERDLAQRAGLGWFGKNTMLISPQAGSFLFLASLFVAFPLEASAPFEADRCGSCTRCIDACPTDAITAPRTVDARRCISYLTIELREEIPEALRPGIGSWLYGCDICQDVCPWNRRFAQPIRFDEFQTRPFLSDSDPRAMARSVLMMDAADYRETFRGSAMKRAKLWMLQRNAAVVLGNVGTPDDLPVLEAAAELHDQPLVREHATWAIRRVQERPEN</sequence>
<evidence type="ECO:0000256" key="8">
    <source>
        <dbReference type="ARBA" id="ARBA00023014"/>
    </source>
</evidence>
<evidence type="ECO:0000256" key="4">
    <source>
        <dbReference type="ARBA" id="ARBA00022723"/>
    </source>
</evidence>
<proteinExistence type="predicted"/>
<dbReference type="FunFam" id="3.30.70.20:FF:000037">
    <property type="entry name" value="Epoxyqueuosine reductase"/>
    <property type="match status" value="1"/>
</dbReference>
<dbReference type="GO" id="GO:0046872">
    <property type="term" value="F:metal ion binding"/>
    <property type="evidence" value="ECO:0007669"/>
    <property type="project" value="UniProtKB-KW"/>
</dbReference>
<keyword evidence="1" id="KW-0004">4Fe-4S</keyword>
<accession>A0A3D4VAD7</accession>
<comment type="caution">
    <text evidence="10">The sequence shown here is derived from an EMBL/GenBank/DDBJ whole genome shotgun (WGS) entry which is preliminary data.</text>
</comment>
<dbReference type="InterPro" id="IPR011989">
    <property type="entry name" value="ARM-like"/>
</dbReference>
<dbReference type="PROSITE" id="PS51379">
    <property type="entry name" value="4FE4S_FER_2"/>
    <property type="match status" value="1"/>
</dbReference>
<dbReference type="InterPro" id="IPR004453">
    <property type="entry name" value="QueG"/>
</dbReference>
<keyword evidence="3" id="KW-0819">tRNA processing</keyword>
<dbReference type="Pfam" id="PF08331">
    <property type="entry name" value="QueG_DUF1730"/>
    <property type="match status" value="1"/>
</dbReference>
<dbReference type="OMA" id="FPAPYQL"/>
<evidence type="ECO:0000313" key="10">
    <source>
        <dbReference type="EMBL" id="HCT58079.1"/>
    </source>
</evidence>
<evidence type="ECO:0000256" key="2">
    <source>
        <dbReference type="ARBA" id="ARBA00022490"/>
    </source>
</evidence>
<evidence type="ECO:0000256" key="7">
    <source>
        <dbReference type="ARBA" id="ARBA00023004"/>
    </source>
</evidence>
<dbReference type="GO" id="GO:0052693">
    <property type="term" value="F:epoxyqueuosine reductase activity"/>
    <property type="evidence" value="ECO:0007669"/>
    <property type="project" value="TreeGrafter"/>
</dbReference>
<dbReference type="Pfam" id="PF13484">
    <property type="entry name" value="Fer4_16"/>
    <property type="match status" value="1"/>
</dbReference>
<dbReference type="PANTHER" id="PTHR30002:SF4">
    <property type="entry name" value="EPOXYQUEUOSINE REDUCTASE"/>
    <property type="match status" value="1"/>
</dbReference>
<dbReference type="Proteomes" id="UP000264071">
    <property type="component" value="Unassembled WGS sequence"/>
</dbReference>
<dbReference type="InterPro" id="IPR013542">
    <property type="entry name" value="QueG_DUF1730"/>
</dbReference>
<dbReference type="AlphaFoldDB" id="A0A3D4VAD7"/>
<gene>
    <name evidence="10" type="primary">queG</name>
    <name evidence="10" type="ORF">DGD08_12820</name>
</gene>
<keyword evidence="4" id="KW-0479">Metal-binding</keyword>
<evidence type="ECO:0000256" key="6">
    <source>
        <dbReference type="ARBA" id="ARBA00023002"/>
    </source>
</evidence>
<dbReference type="GO" id="GO:0051539">
    <property type="term" value="F:4 iron, 4 sulfur cluster binding"/>
    <property type="evidence" value="ECO:0007669"/>
    <property type="project" value="UniProtKB-KW"/>
</dbReference>
<organism evidence="10 11">
    <name type="scientific">Gemmatimonas aurantiaca</name>
    <dbReference type="NCBI Taxonomy" id="173480"/>
    <lineage>
        <taxon>Bacteria</taxon>
        <taxon>Pseudomonadati</taxon>
        <taxon>Gemmatimonadota</taxon>
        <taxon>Gemmatimonadia</taxon>
        <taxon>Gemmatimonadales</taxon>
        <taxon>Gemmatimonadaceae</taxon>
        <taxon>Gemmatimonas</taxon>
    </lineage>
</organism>
<evidence type="ECO:0000256" key="5">
    <source>
        <dbReference type="ARBA" id="ARBA00022785"/>
    </source>
</evidence>
<feature type="domain" description="4Fe-4S ferredoxin-type" evidence="9">
    <location>
        <begin position="188"/>
        <end position="217"/>
    </location>
</feature>
<dbReference type="NCBIfam" id="TIGR00276">
    <property type="entry name" value="tRNA epoxyqueuosine(34) reductase QueG"/>
    <property type="match status" value="1"/>
</dbReference>
<evidence type="ECO:0000256" key="1">
    <source>
        <dbReference type="ARBA" id="ARBA00022485"/>
    </source>
</evidence>
<dbReference type="PROSITE" id="PS00198">
    <property type="entry name" value="4FE4S_FER_1"/>
    <property type="match status" value="1"/>
</dbReference>
<keyword evidence="2" id="KW-0963">Cytoplasm</keyword>
<reference evidence="10 11" key="1">
    <citation type="journal article" date="2018" name="Nat. Biotechnol.">
        <title>A standardized bacterial taxonomy based on genome phylogeny substantially revises the tree of life.</title>
        <authorList>
            <person name="Parks D.H."/>
            <person name="Chuvochina M."/>
            <person name="Waite D.W."/>
            <person name="Rinke C."/>
            <person name="Skarshewski A."/>
            <person name="Chaumeil P.A."/>
            <person name="Hugenholtz P."/>
        </authorList>
    </citation>
    <scope>NUCLEOTIDE SEQUENCE [LARGE SCALE GENOMIC DNA]</scope>
    <source>
        <strain evidence="10">UBA8844</strain>
    </source>
</reference>
<keyword evidence="5" id="KW-0671">Queuosine biosynthesis</keyword>
<evidence type="ECO:0000259" key="9">
    <source>
        <dbReference type="PROSITE" id="PS51379"/>
    </source>
</evidence>
<evidence type="ECO:0000313" key="11">
    <source>
        <dbReference type="Proteomes" id="UP000264071"/>
    </source>
</evidence>
<protein>
    <submittedName>
        <fullName evidence="10">tRNA epoxyqueuosine(34) reductase QueG</fullName>
    </submittedName>
</protein>
<dbReference type="SUPFAM" id="SSF46548">
    <property type="entry name" value="alpha-helical ferredoxin"/>
    <property type="match status" value="1"/>
</dbReference>
<dbReference type="Gene3D" id="1.25.10.10">
    <property type="entry name" value="Leucine-rich Repeat Variant"/>
    <property type="match status" value="1"/>
</dbReference>
<dbReference type="InterPro" id="IPR017900">
    <property type="entry name" value="4Fe4S_Fe_S_CS"/>
</dbReference>
<dbReference type="Gene3D" id="3.30.70.20">
    <property type="match status" value="1"/>
</dbReference>
<dbReference type="GO" id="GO:0008616">
    <property type="term" value="P:tRNA queuosine(34) biosynthetic process"/>
    <property type="evidence" value="ECO:0007669"/>
    <property type="project" value="UniProtKB-KW"/>
</dbReference>
<name>A0A3D4VAD7_9BACT</name>
<keyword evidence="7" id="KW-0408">Iron</keyword>
<dbReference type="InterPro" id="IPR017896">
    <property type="entry name" value="4Fe4S_Fe-S-bd"/>
</dbReference>